<dbReference type="PANTHER" id="PTHR24104:SF25">
    <property type="entry name" value="PROTEIN LIN-41"/>
    <property type="match status" value="1"/>
</dbReference>
<dbReference type="SUPFAM" id="SSF57850">
    <property type="entry name" value="RING/U-box"/>
    <property type="match status" value="1"/>
</dbReference>
<dbReference type="PROSITE" id="PS00518">
    <property type="entry name" value="ZF_RING_1"/>
    <property type="match status" value="1"/>
</dbReference>
<evidence type="ECO:0000256" key="5">
    <source>
        <dbReference type="ARBA" id="ARBA00022833"/>
    </source>
</evidence>
<dbReference type="InterPro" id="IPR011042">
    <property type="entry name" value="6-blade_b-propeller_TolB-like"/>
</dbReference>
<dbReference type="Gene3D" id="2.120.10.30">
    <property type="entry name" value="TolB, C-terminal domain"/>
    <property type="match status" value="3"/>
</dbReference>
<evidence type="ECO:0000256" key="8">
    <source>
        <dbReference type="SAM" id="Coils"/>
    </source>
</evidence>
<feature type="domain" description="B box-type" evidence="11">
    <location>
        <begin position="153"/>
        <end position="196"/>
    </location>
</feature>
<feature type="repeat" description="NHL" evidence="7">
    <location>
        <begin position="504"/>
        <end position="547"/>
    </location>
</feature>
<dbReference type="EMBL" id="CALNXK010000006">
    <property type="protein sequence ID" value="CAH3038480.1"/>
    <property type="molecule type" value="Genomic_DNA"/>
</dbReference>
<keyword evidence="3" id="KW-0677">Repeat</keyword>
<sequence length="683" mass="76834">MDIKTLLDNLHDEVSCSVCMCPFTDPKQLPCLHSFCLHCLNGIQRTSGVRGKITCPECRRQFQIPGSGNPSELPTNFRINSLLDVLAIKECSTVNVKCRNCDKRSAQTSYCFQCCSFWCEECIVGHNIIRENKDHRTVALKDFQDQDIKAVLERPAFCQKKHHENKELEFFCKGCKVAICNTCAVTLHEGHGKMPLQEATDERKTQINSMIRSLKDKVVEKQREVEQFNQRSIAFQSKVTEVKSQVQSCVDEIIAIIETRKQDVFDAVDNQAKKSLESLSQKKEEVEKQLKRIESAVEKTETLLKRSFSTEILGFSETFDTILQEQNTQENRDTECIPRFSFTKSEKLINLLSMSEGIGNVEFVFSETKAQQSGAKGKESSKVTIGGNKGANVRDSPLKTQVQTRRFRSVLSFGRKGESVGMLNKPWSMAVNDRDEIAVVDYDNHRVSVFSSDGTHLRSFGRRGNNDGEFRNPKGIAFDSHGNIVVADSWNHRVQVFDSNGNFLTKFGQQGSRANQLKYPEGLSINGNGDIIVADRDNKLIKIFSSSGGYLRKFGGAGSLVEPYHCIQHGQYFIVSDHGDDSIKMFDLGGKLISQFGKQGKKDGEFNKPRYLSVNKEGLLMVCDAGNHRVQLFELSGKFVTKFGSKGSERGMFNFPRSTANLGDGRIVVCDKENNRIQVFDKI</sequence>
<keyword evidence="8" id="KW-0175">Coiled coil</keyword>
<evidence type="ECO:0000313" key="13">
    <source>
        <dbReference type="Proteomes" id="UP001159405"/>
    </source>
</evidence>
<dbReference type="PROSITE" id="PS51125">
    <property type="entry name" value="NHL"/>
    <property type="match status" value="5"/>
</dbReference>
<evidence type="ECO:0008006" key="14">
    <source>
        <dbReference type="Google" id="ProtNLM"/>
    </source>
</evidence>
<name>A0ABN8MXW5_9CNID</name>
<evidence type="ECO:0000256" key="7">
    <source>
        <dbReference type="PROSITE-ProRule" id="PRU00504"/>
    </source>
</evidence>
<evidence type="ECO:0000256" key="9">
    <source>
        <dbReference type="SAM" id="MobiDB-lite"/>
    </source>
</evidence>
<feature type="region of interest" description="Disordered" evidence="9">
    <location>
        <begin position="374"/>
        <end position="399"/>
    </location>
</feature>
<dbReference type="PROSITE" id="PS50119">
    <property type="entry name" value="ZF_BBOX"/>
    <property type="match status" value="1"/>
</dbReference>
<keyword evidence="5" id="KW-0862">Zinc</keyword>
<dbReference type="InterPro" id="IPR017907">
    <property type="entry name" value="Znf_RING_CS"/>
</dbReference>
<dbReference type="PROSITE" id="PS50089">
    <property type="entry name" value="ZF_RING_2"/>
    <property type="match status" value="1"/>
</dbReference>
<dbReference type="Pfam" id="PF13445">
    <property type="entry name" value="zf-RING_UBOX"/>
    <property type="match status" value="1"/>
</dbReference>
<organism evidence="12 13">
    <name type="scientific">Porites lobata</name>
    <dbReference type="NCBI Taxonomy" id="104759"/>
    <lineage>
        <taxon>Eukaryota</taxon>
        <taxon>Metazoa</taxon>
        <taxon>Cnidaria</taxon>
        <taxon>Anthozoa</taxon>
        <taxon>Hexacorallia</taxon>
        <taxon>Scleractinia</taxon>
        <taxon>Fungiina</taxon>
        <taxon>Poritidae</taxon>
        <taxon>Porites</taxon>
    </lineage>
</organism>
<keyword evidence="13" id="KW-1185">Reference proteome</keyword>
<dbReference type="SMART" id="SM00336">
    <property type="entry name" value="BBOX"/>
    <property type="match status" value="2"/>
</dbReference>
<protein>
    <recommendedName>
        <fullName evidence="14">E3 ubiquitin-protein ligase TRIM71</fullName>
    </recommendedName>
</protein>
<dbReference type="Proteomes" id="UP001159405">
    <property type="component" value="Unassembled WGS sequence"/>
</dbReference>
<evidence type="ECO:0000313" key="12">
    <source>
        <dbReference type="EMBL" id="CAH3038480.1"/>
    </source>
</evidence>
<dbReference type="InterPro" id="IPR027370">
    <property type="entry name" value="Znf-RING_euk"/>
</dbReference>
<keyword evidence="4 6" id="KW-0863">Zinc-finger</keyword>
<dbReference type="InterPro" id="IPR000315">
    <property type="entry name" value="Znf_B-box"/>
</dbReference>
<keyword evidence="1" id="KW-0597">Phosphoprotein</keyword>
<evidence type="ECO:0000256" key="6">
    <source>
        <dbReference type="PROSITE-ProRule" id="PRU00024"/>
    </source>
</evidence>
<dbReference type="Pfam" id="PF01436">
    <property type="entry name" value="NHL"/>
    <property type="match status" value="4"/>
</dbReference>
<dbReference type="SUPFAM" id="SSF101898">
    <property type="entry name" value="NHL repeat"/>
    <property type="match status" value="1"/>
</dbReference>
<evidence type="ECO:0000256" key="1">
    <source>
        <dbReference type="ARBA" id="ARBA00022553"/>
    </source>
</evidence>
<evidence type="ECO:0000259" key="11">
    <source>
        <dbReference type="PROSITE" id="PS50119"/>
    </source>
</evidence>
<gene>
    <name evidence="12" type="ORF">PLOB_00039244</name>
</gene>
<accession>A0ABN8MXW5</accession>
<reference evidence="12 13" key="1">
    <citation type="submission" date="2022-05" db="EMBL/GenBank/DDBJ databases">
        <authorList>
            <consortium name="Genoscope - CEA"/>
            <person name="William W."/>
        </authorList>
    </citation>
    <scope>NUCLEOTIDE SEQUENCE [LARGE SCALE GENOMIC DNA]</scope>
</reference>
<feature type="coiled-coil region" evidence="8">
    <location>
        <begin position="269"/>
        <end position="303"/>
    </location>
</feature>
<feature type="repeat" description="NHL" evidence="7">
    <location>
        <begin position="593"/>
        <end position="636"/>
    </location>
</feature>
<dbReference type="InterPro" id="IPR001841">
    <property type="entry name" value="Znf_RING"/>
</dbReference>
<feature type="repeat" description="NHL" evidence="7">
    <location>
        <begin position="457"/>
        <end position="500"/>
    </location>
</feature>
<feature type="domain" description="RING-type" evidence="10">
    <location>
        <begin position="16"/>
        <end position="59"/>
    </location>
</feature>
<evidence type="ECO:0000256" key="2">
    <source>
        <dbReference type="ARBA" id="ARBA00022723"/>
    </source>
</evidence>
<dbReference type="Pfam" id="PF00643">
    <property type="entry name" value="zf-B_box"/>
    <property type="match status" value="1"/>
</dbReference>
<comment type="caution">
    <text evidence="12">The sequence shown here is derived from an EMBL/GenBank/DDBJ whole genome shotgun (WGS) entry which is preliminary data.</text>
</comment>
<evidence type="ECO:0000256" key="4">
    <source>
        <dbReference type="ARBA" id="ARBA00022771"/>
    </source>
</evidence>
<feature type="repeat" description="NHL" evidence="7">
    <location>
        <begin position="640"/>
        <end position="683"/>
    </location>
</feature>
<feature type="repeat" description="NHL" evidence="7">
    <location>
        <begin position="410"/>
        <end position="453"/>
    </location>
</feature>
<evidence type="ECO:0000259" key="10">
    <source>
        <dbReference type="PROSITE" id="PS50089"/>
    </source>
</evidence>
<dbReference type="PANTHER" id="PTHR24104">
    <property type="entry name" value="E3 UBIQUITIN-PROTEIN LIGASE NHLRC1-RELATED"/>
    <property type="match status" value="1"/>
</dbReference>
<dbReference type="InterPro" id="IPR013083">
    <property type="entry name" value="Znf_RING/FYVE/PHD"/>
</dbReference>
<dbReference type="SMART" id="SM00184">
    <property type="entry name" value="RING"/>
    <property type="match status" value="1"/>
</dbReference>
<dbReference type="Gene3D" id="3.30.40.10">
    <property type="entry name" value="Zinc/RING finger domain, C3HC4 (zinc finger)"/>
    <property type="match status" value="1"/>
</dbReference>
<dbReference type="InterPro" id="IPR001258">
    <property type="entry name" value="NHL_repeat"/>
</dbReference>
<keyword evidence="2" id="KW-0479">Metal-binding</keyword>
<proteinExistence type="predicted"/>
<dbReference type="SUPFAM" id="SSF57845">
    <property type="entry name" value="B-box zinc-binding domain"/>
    <property type="match status" value="1"/>
</dbReference>
<evidence type="ECO:0000256" key="3">
    <source>
        <dbReference type="ARBA" id="ARBA00022737"/>
    </source>
</evidence>
<dbReference type="InterPro" id="IPR050952">
    <property type="entry name" value="TRIM-NHL_E3_ligases"/>
</dbReference>
<dbReference type="Gene3D" id="3.30.160.60">
    <property type="entry name" value="Classic Zinc Finger"/>
    <property type="match status" value="1"/>
</dbReference>